<feature type="compositionally biased region" description="Polar residues" evidence="1">
    <location>
        <begin position="376"/>
        <end position="390"/>
    </location>
</feature>
<name>A0A2V3J5A6_9FLOR</name>
<dbReference type="Proteomes" id="UP000247409">
    <property type="component" value="Unassembled WGS sequence"/>
</dbReference>
<feature type="compositionally biased region" description="Polar residues" evidence="1">
    <location>
        <begin position="498"/>
        <end position="511"/>
    </location>
</feature>
<evidence type="ECO:0000313" key="3">
    <source>
        <dbReference type="Proteomes" id="UP000247409"/>
    </source>
</evidence>
<feature type="compositionally biased region" description="Polar residues" evidence="1">
    <location>
        <begin position="114"/>
        <end position="123"/>
    </location>
</feature>
<feature type="region of interest" description="Disordered" evidence="1">
    <location>
        <begin position="26"/>
        <end position="54"/>
    </location>
</feature>
<feature type="region of interest" description="Disordered" evidence="1">
    <location>
        <begin position="836"/>
        <end position="953"/>
    </location>
</feature>
<organism evidence="2 3">
    <name type="scientific">Gracilariopsis chorda</name>
    <dbReference type="NCBI Taxonomy" id="448386"/>
    <lineage>
        <taxon>Eukaryota</taxon>
        <taxon>Rhodophyta</taxon>
        <taxon>Florideophyceae</taxon>
        <taxon>Rhodymeniophycidae</taxon>
        <taxon>Gracilariales</taxon>
        <taxon>Gracilariaceae</taxon>
        <taxon>Gracilariopsis</taxon>
    </lineage>
</organism>
<proteinExistence type="predicted"/>
<gene>
    <name evidence="2" type="ORF">BWQ96_00624</name>
</gene>
<reference evidence="2 3" key="1">
    <citation type="journal article" date="2018" name="Mol. Biol. Evol.">
        <title>Analysis of the draft genome of the red seaweed Gracilariopsis chorda provides insights into genome size evolution in Rhodophyta.</title>
        <authorList>
            <person name="Lee J."/>
            <person name="Yang E.C."/>
            <person name="Graf L."/>
            <person name="Yang J.H."/>
            <person name="Qiu H."/>
            <person name="Zel Zion U."/>
            <person name="Chan C.X."/>
            <person name="Stephens T.G."/>
            <person name="Weber A.P.M."/>
            <person name="Boo G.H."/>
            <person name="Boo S.M."/>
            <person name="Kim K.M."/>
            <person name="Shin Y."/>
            <person name="Jung M."/>
            <person name="Lee S.J."/>
            <person name="Yim H.S."/>
            <person name="Lee J.H."/>
            <person name="Bhattacharya D."/>
            <person name="Yoon H.S."/>
        </authorList>
    </citation>
    <scope>NUCLEOTIDE SEQUENCE [LARGE SCALE GENOMIC DNA]</scope>
    <source>
        <strain evidence="2 3">SKKU-2015</strain>
        <tissue evidence="2">Whole body</tissue>
    </source>
</reference>
<dbReference type="AlphaFoldDB" id="A0A2V3J5A6"/>
<keyword evidence="3" id="KW-1185">Reference proteome</keyword>
<evidence type="ECO:0000313" key="2">
    <source>
        <dbReference type="EMBL" id="PXF49554.1"/>
    </source>
</evidence>
<sequence>MSVTNVLDALRSSRQHALTNAAVLDHIATPSHPRPDQPSDTQRSPSPDPPSPISKHLLTNVFAALDQPPSKPNYVFVENHQRNHFLYGLVLPLIARVLAVSCPGLLAVVQLPRSDSTPEWATPSSDDGYGSNGSNGSNGCKSNAATTPSMNGNSRTPSPSDDGNSTDERKSNSPELPPTSQLLRRAEKELQQHNQEQQHKPLPTESRPLSNDDRASPSPDAVNQDHRALRLICNGFEVLTGKMPPPRKDMGGFTLASVGWEKAGVIAPSHSSRGLPMSFSNGMVTPTEGIVASFSNGSLCLLTLWDPLSNLHTLKISHETPVIVFTFAAVGHLSVGELISKDHSALSEPASRVKTICERPNFMFVEIGHGAGPNLNAPSPEQLPDTNPSRQQEDDNSSNRATSPSGPARTSPERQSIPRYVPMDAVPRAIPLFVNTTHQCFVDPPYQDIPENAYENALLNDRYRVDKQQKQQQPPVPYSKPAEVARPASKIDPETQQREANQAPNPVQHVSNGKLKPNEKTPASAPLALPASNAATIPASVAPDYNAVDTRPMAQSAHPPVFDYYGYRSDHAYPAPHQHGHDALQSRQVLQPSVEIDPHHHIHHRHPGYYIPPANGVISNPPYAHHSGSPYPVGAYYAAPPQPGLHHHQVPDRHPAWHPGVPSVPHPAGHVPAPHLMHQRRDIPMAYPPPRPFQPGIGGQYASPYYMMPPSSQIYRQNPPPLGVAHPSVVKSSDIYRKPHGPHHNYAETFNGAPQAPGSATREANRSIPHSSAPALAPGVASQPKGSTVASNRDKSVDAKTRTNPLIKYDGIDEEKEKVLEALVGMRDGAVRSRNVTNAQAPWKSTDDCSDHRPYPTYSQQAPAYEQRISPHRPMCGMPNSVGNAGPSAVPRGYQSPPSRRMSSKRQQRPSDTQSSTSTNSQGAMLMNGAVTGSSHVPDQGYAGWQQKRQRQR</sequence>
<feature type="region of interest" description="Disordered" evidence="1">
    <location>
        <begin position="738"/>
        <end position="802"/>
    </location>
</feature>
<evidence type="ECO:0000256" key="1">
    <source>
        <dbReference type="SAM" id="MobiDB-lite"/>
    </source>
</evidence>
<protein>
    <submittedName>
        <fullName evidence="2">Uncharacterized protein</fullName>
    </submittedName>
</protein>
<feature type="region of interest" description="Disordered" evidence="1">
    <location>
        <begin position="114"/>
        <end position="225"/>
    </location>
</feature>
<feature type="region of interest" description="Disordered" evidence="1">
    <location>
        <begin position="467"/>
        <end position="526"/>
    </location>
</feature>
<dbReference type="OrthoDB" id="10361301at2759"/>
<accession>A0A2V3J5A6</accession>
<feature type="compositionally biased region" description="Polar residues" evidence="1">
    <location>
        <begin position="140"/>
        <end position="163"/>
    </location>
</feature>
<feature type="compositionally biased region" description="Basic and acidic residues" evidence="1">
    <location>
        <begin position="184"/>
        <end position="199"/>
    </location>
</feature>
<feature type="compositionally biased region" description="Basic and acidic residues" evidence="1">
    <location>
        <begin position="845"/>
        <end position="854"/>
    </location>
</feature>
<feature type="compositionally biased region" description="Basic and acidic residues" evidence="1">
    <location>
        <begin position="792"/>
        <end position="801"/>
    </location>
</feature>
<feature type="compositionally biased region" description="Low complexity" evidence="1">
    <location>
        <begin position="124"/>
        <end position="139"/>
    </location>
</feature>
<feature type="compositionally biased region" description="Low complexity" evidence="1">
    <location>
        <begin position="911"/>
        <end position="922"/>
    </location>
</feature>
<comment type="caution">
    <text evidence="2">The sequence shown here is derived from an EMBL/GenBank/DDBJ whole genome shotgun (WGS) entry which is preliminary data.</text>
</comment>
<feature type="region of interest" description="Disordered" evidence="1">
    <location>
        <begin position="368"/>
        <end position="420"/>
    </location>
</feature>
<dbReference type="EMBL" id="NBIV01000004">
    <property type="protein sequence ID" value="PXF49554.1"/>
    <property type="molecule type" value="Genomic_DNA"/>
</dbReference>